<accession>A0ACC2GSS4</accession>
<protein>
    <submittedName>
        <fullName evidence="1">Uncharacterized protein</fullName>
    </submittedName>
</protein>
<dbReference type="Proteomes" id="UP001157502">
    <property type="component" value="Chromosome 9"/>
</dbReference>
<dbReference type="EMBL" id="CM055736">
    <property type="protein sequence ID" value="KAJ8006739.1"/>
    <property type="molecule type" value="Genomic_DNA"/>
</dbReference>
<comment type="caution">
    <text evidence="1">The sequence shown here is derived from an EMBL/GenBank/DDBJ whole genome shotgun (WGS) entry which is preliminary data.</text>
</comment>
<evidence type="ECO:0000313" key="1">
    <source>
        <dbReference type="EMBL" id="KAJ8006739.1"/>
    </source>
</evidence>
<proteinExistence type="predicted"/>
<keyword evidence="2" id="KW-1185">Reference proteome</keyword>
<sequence length="99" mass="10597">MDAVCSSRLKVMLLGKINKRAIRVKLLQPLSLGPRNVLPCPSPLPSWSRETRAEGNALASALAAVLGPNHRNTLPSPLLRPSVRGKPERNTLAAVLVSS</sequence>
<reference evidence="1" key="1">
    <citation type="submission" date="2021-05" db="EMBL/GenBank/DDBJ databases">
        <authorList>
            <person name="Pan Q."/>
            <person name="Jouanno E."/>
            <person name="Zahm M."/>
            <person name="Klopp C."/>
            <person name="Cabau C."/>
            <person name="Louis A."/>
            <person name="Berthelot C."/>
            <person name="Parey E."/>
            <person name="Roest Crollius H."/>
            <person name="Montfort J."/>
            <person name="Robinson-Rechavi M."/>
            <person name="Bouchez O."/>
            <person name="Lampietro C."/>
            <person name="Lopez Roques C."/>
            <person name="Donnadieu C."/>
            <person name="Postlethwait J."/>
            <person name="Bobe J."/>
            <person name="Dillon D."/>
            <person name="Chandos A."/>
            <person name="von Hippel F."/>
            <person name="Guiguen Y."/>
        </authorList>
    </citation>
    <scope>NUCLEOTIDE SEQUENCE</scope>
    <source>
        <strain evidence="1">YG-Jan2019</strain>
    </source>
</reference>
<evidence type="ECO:0000313" key="2">
    <source>
        <dbReference type="Proteomes" id="UP001157502"/>
    </source>
</evidence>
<gene>
    <name evidence="1" type="ORF">DPEC_G00110350</name>
</gene>
<name>A0ACC2GSS4_DALPE</name>
<organism evidence="1 2">
    <name type="scientific">Dallia pectoralis</name>
    <name type="common">Alaska blackfish</name>
    <dbReference type="NCBI Taxonomy" id="75939"/>
    <lineage>
        <taxon>Eukaryota</taxon>
        <taxon>Metazoa</taxon>
        <taxon>Chordata</taxon>
        <taxon>Craniata</taxon>
        <taxon>Vertebrata</taxon>
        <taxon>Euteleostomi</taxon>
        <taxon>Actinopterygii</taxon>
        <taxon>Neopterygii</taxon>
        <taxon>Teleostei</taxon>
        <taxon>Protacanthopterygii</taxon>
        <taxon>Esociformes</taxon>
        <taxon>Umbridae</taxon>
        <taxon>Dallia</taxon>
    </lineage>
</organism>